<keyword evidence="4 6" id="KW-1133">Transmembrane helix</keyword>
<comment type="caution">
    <text evidence="9">The sequence shown here is derived from an EMBL/GenBank/DDBJ whole genome shotgun (WGS) entry which is preliminary data.</text>
</comment>
<feature type="transmembrane region" description="Helical" evidence="6">
    <location>
        <begin position="59"/>
        <end position="78"/>
    </location>
</feature>
<dbReference type="InterPro" id="IPR027379">
    <property type="entry name" value="CLS_N"/>
</dbReference>
<dbReference type="InterPro" id="IPR018649">
    <property type="entry name" value="SHOCT"/>
</dbReference>
<keyword evidence="5 6" id="KW-0472">Membrane</keyword>
<evidence type="ECO:0000256" key="1">
    <source>
        <dbReference type="ARBA" id="ARBA00004651"/>
    </source>
</evidence>
<accession>A0ABW7UR57</accession>
<dbReference type="RefSeq" id="WP_055472943.1">
    <property type="nucleotide sequence ID" value="NZ_JBEZHZ010000025.1"/>
</dbReference>
<keyword evidence="2" id="KW-1003">Cell membrane</keyword>
<protein>
    <submittedName>
        <fullName evidence="9">SHOCT domain-containing protein</fullName>
    </submittedName>
</protein>
<evidence type="ECO:0000256" key="4">
    <source>
        <dbReference type="ARBA" id="ARBA00022989"/>
    </source>
</evidence>
<reference evidence="9 10" key="1">
    <citation type="submission" date="2024-10" db="EMBL/GenBank/DDBJ databases">
        <title>The Natural Products Discovery Center: Release of the First 8490 Sequenced Strains for Exploring Actinobacteria Biosynthetic Diversity.</title>
        <authorList>
            <person name="Kalkreuter E."/>
            <person name="Kautsar S.A."/>
            <person name="Yang D."/>
            <person name="Bader C.D."/>
            <person name="Teijaro C.N."/>
            <person name="Fluegel L."/>
            <person name="Davis C.M."/>
            <person name="Simpson J.R."/>
            <person name="Lauterbach L."/>
            <person name="Steele A.D."/>
            <person name="Gui C."/>
            <person name="Meng S."/>
            <person name="Li G."/>
            <person name="Viehrig K."/>
            <person name="Ye F."/>
            <person name="Su P."/>
            <person name="Kiefer A.F."/>
            <person name="Nichols A."/>
            <person name="Cepeda A.J."/>
            <person name="Yan W."/>
            <person name="Fan B."/>
            <person name="Jiang Y."/>
            <person name="Adhikari A."/>
            <person name="Zheng C.-J."/>
            <person name="Schuster L."/>
            <person name="Cowan T.M."/>
            <person name="Smanski M.J."/>
            <person name="Chevrette M.G."/>
            <person name="De Carvalho L.P.S."/>
            <person name="Shen B."/>
        </authorList>
    </citation>
    <scope>NUCLEOTIDE SEQUENCE [LARGE SCALE GENOMIC DNA]</scope>
    <source>
        <strain evidence="9 10">NPDC020327</strain>
    </source>
</reference>
<dbReference type="Proteomes" id="UP001611548">
    <property type="component" value="Unassembled WGS sequence"/>
</dbReference>
<dbReference type="EMBL" id="JBIRWE010000003">
    <property type="protein sequence ID" value="MFI1964351.1"/>
    <property type="molecule type" value="Genomic_DNA"/>
</dbReference>
<feature type="domain" description="Cardiolipin synthase N-terminal" evidence="8">
    <location>
        <begin position="33"/>
        <end position="79"/>
    </location>
</feature>
<evidence type="ECO:0000256" key="6">
    <source>
        <dbReference type="SAM" id="Phobius"/>
    </source>
</evidence>
<feature type="domain" description="SHOCT" evidence="7">
    <location>
        <begin position="113"/>
        <end position="140"/>
    </location>
</feature>
<sequence length="141" mass="16048">MDGLVSPDGLVSLAYDYPVLGVFWTVMWFFLWVLWLSVLFRVIFDIFRDPHLGGWGKTGWLLFVLFVPFLGVLVYVIARGQDMGRREIEHAKQKRAAYDEYIKQVTGGGGSADELTKLSELKARGDITEEEFAQAKQKLLS</sequence>
<keyword evidence="3 6" id="KW-0812">Transmembrane</keyword>
<evidence type="ECO:0000256" key="3">
    <source>
        <dbReference type="ARBA" id="ARBA00022692"/>
    </source>
</evidence>
<evidence type="ECO:0000259" key="7">
    <source>
        <dbReference type="Pfam" id="PF09851"/>
    </source>
</evidence>
<feature type="transmembrane region" description="Helical" evidence="6">
    <location>
        <begin position="20"/>
        <end position="47"/>
    </location>
</feature>
<evidence type="ECO:0000313" key="10">
    <source>
        <dbReference type="Proteomes" id="UP001611548"/>
    </source>
</evidence>
<evidence type="ECO:0000256" key="2">
    <source>
        <dbReference type="ARBA" id="ARBA00022475"/>
    </source>
</evidence>
<name>A0ABW7UR57_9ACTN</name>
<evidence type="ECO:0000313" key="9">
    <source>
        <dbReference type="EMBL" id="MFI1964351.1"/>
    </source>
</evidence>
<organism evidence="9 10">
    <name type="scientific">Streptomyces pathocidini</name>
    <dbReference type="NCBI Taxonomy" id="1650571"/>
    <lineage>
        <taxon>Bacteria</taxon>
        <taxon>Bacillati</taxon>
        <taxon>Actinomycetota</taxon>
        <taxon>Actinomycetes</taxon>
        <taxon>Kitasatosporales</taxon>
        <taxon>Streptomycetaceae</taxon>
        <taxon>Streptomyces</taxon>
    </lineage>
</organism>
<keyword evidence="10" id="KW-1185">Reference proteome</keyword>
<evidence type="ECO:0000259" key="8">
    <source>
        <dbReference type="Pfam" id="PF13396"/>
    </source>
</evidence>
<comment type="subcellular location">
    <subcellularLocation>
        <location evidence="1">Cell membrane</location>
        <topology evidence="1">Multi-pass membrane protein</topology>
    </subcellularLocation>
</comment>
<evidence type="ECO:0000256" key="5">
    <source>
        <dbReference type="ARBA" id="ARBA00023136"/>
    </source>
</evidence>
<proteinExistence type="predicted"/>
<dbReference type="Pfam" id="PF13396">
    <property type="entry name" value="PLDc_N"/>
    <property type="match status" value="1"/>
</dbReference>
<gene>
    <name evidence="9" type="ORF">ACH429_09540</name>
</gene>
<dbReference type="Pfam" id="PF09851">
    <property type="entry name" value="SHOCT"/>
    <property type="match status" value="1"/>
</dbReference>